<sequence>MIALAELLKVVVFSWLIGNGDLHGKNMSIYNPDGVWEPTPSYDLLCTQPYARWNDPIALNLFGRANTLTRNNFVEAGARLGVRTRATMNMIDRIIDSAIEWPDRCGEIGFDDLQTEHLKQMLRTRLASLK</sequence>
<evidence type="ECO:0000259" key="4">
    <source>
        <dbReference type="Pfam" id="PF07804"/>
    </source>
</evidence>
<evidence type="ECO:0000256" key="2">
    <source>
        <dbReference type="ARBA" id="ARBA00022679"/>
    </source>
</evidence>
<reference evidence="5 6" key="1">
    <citation type="journal article" date="2019" name="Emerg. Microbes Infect.">
        <title>Comprehensive subspecies identification of 175 nontuberculous mycobacteria species based on 7547 genomic profiles.</title>
        <authorList>
            <person name="Matsumoto Y."/>
            <person name="Kinjo T."/>
            <person name="Motooka D."/>
            <person name="Nabeya D."/>
            <person name="Jung N."/>
            <person name="Uechi K."/>
            <person name="Horii T."/>
            <person name="Iida T."/>
            <person name="Fujita J."/>
            <person name="Nakamura S."/>
        </authorList>
    </citation>
    <scope>NUCLEOTIDE SEQUENCE [LARGE SCALE GENOMIC DNA]</scope>
    <source>
        <strain evidence="5 6">JCM 30395</strain>
    </source>
</reference>
<keyword evidence="3" id="KW-0418">Kinase</keyword>
<gene>
    <name evidence="5" type="ORF">MSAR_36430</name>
</gene>
<accession>A0A7I7SU19</accession>
<protein>
    <recommendedName>
        <fullName evidence="4">HipA-like C-terminal domain-containing protein</fullName>
    </recommendedName>
</protein>
<dbReference type="GO" id="GO:0004674">
    <property type="term" value="F:protein serine/threonine kinase activity"/>
    <property type="evidence" value="ECO:0007669"/>
    <property type="project" value="TreeGrafter"/>
</dbReference>
<feature type="domain" description="HipA-like C-terminal" evidence="4">
    <location>
        <begin position="3"/>
        <end position="98"/>
    </location>
</feature>
<dbReference type="KEGG" id="msar:MSAR_36430"/>
<comment type="similarity">
    <text evidence="1">Belongs to the HipA Ser/Thr kinase family.</text>
</comment>
<dbReference type="InterPro" id="IPR012893">
    <property type="entry name" value="HipA-like_C"/>
</dbReference>
<dbReference type="PANTHER" id="PTHR37419">
    <property type="entry name" value="SERINE/THREONINE-PROTEIN KINASE TOXIN HIPA"/>
    <property type="match status" value="1"/>
</dbReference>
<proteinExistence type="inferred from homology"/>
<dbReference type="Proteomes" id="UP000466445">
    <property type="component" value="Chromosome"/>
</dbReference>
<dbReference type="InterPro" id="IPR052028">
    <property type="entry name" value="HipA_Ser/Thr_kinase"/>
</dbReference>
<evidence type="ECO:0000256" key="3">
    <source>
        <dbReference type="ARBA" id="ARBA00022777"/>
    </source>
</evidence>
<keyword evidence="6" id="KW-1185">Reference proteome</keyword>
<evidence type="ECO:0000256" key="1">
    <source>
        <dbReference type="ARBA" id="ARBA00010164"/>
    </source>
</evidence>
<organism evidence="5 6">
    <name type="scientific">Mycolicibacterium sarraceniae</name>
    <dbReference type="NCBI Taxonomy" id="1534348"/>
    <lineage>
        <taxon>Bacteria</taxon>
        <taxon>Bacillati</taxon>
        <taxon>Actinomycetota</taxon>
        <taxon>Actinomycetes</taxon>
        <taxon>Mycobacteriales</taxon>
        <taxon>Mycobacteriaceae</taxon>
        <taxon>Mycolicibacterium</taxon>
    </lineage>
</organism>
<name>A0A7I7SU19_9MYCO</name>
<dbReference type="AlphaFoldDB" id="A0A7I7SU19"/>
<evidence type="ECO:0000313" key="6">
    <source>
        <dbReference type="Proteomes" id="UP000466445"/>
    </source>
</evidence>
<dbReference type="Pfam" id="PF07804">
    <property type="entry name" value="HipA_C"/>
    <property type="match status" value="1"/>
</dbReference>
<keyword evidence="2" id="KW-0808">Transferase</keyword>
<dbReference type="EMBL" id="AP022595">
    <property type="protein sequence ID" value="BBY60507.1"/>
    <property type="molecule type" value="Genomic_DNA"/>
</dbReference>
<dbReference type="GO" id="GO:0005829">
    <property type="term" value="C:cytosol"/>
    <property type="evidence" value="ECO:0007669"/>
    <property type="project" value="TreeGrafter"/>
</dbReference>
<evidence type="ECO:0000313" key="5">
    <source>
        <dbReference type="EMBL" id="BBY60507.1"/>
    </source>
</evidence>